<keyword evidence="2" id="KW-1185">Reference proteome</keyword>
<evidence type="ECO:0000313" key="2">
    <source>
        <dbReference type="Proteomes" id="UP000095283"/>
    </source>
</evidence>
<dbReference type="Proteomes" id="UP000095283">
    <property type="component" value="Unplaced"/>
</dbReference>
<keyword evidence="1" id="KW-0472">Membrane</keyword>
<keyword evidence="1" id="KW-1133">Transmembrane helix</keyword>
<name>A0A1I7WY66_HETBA</name>
<organism evidence="2 3">
    <name type="scientific">Heterorhabditis bacteriophora</name>
    <name type="common">Entomopathogenic nematode worm</name>
    <dbReference type="NCBI Taxonomy" id="37862"/>
    <lineage>
        <taxon>Eukaryota</taxon>
        <taxon>Metazoa</taxon>
        <taxon>Ecdysozoa</taxon>
        <taxon>Nematoda</taxon>
        <taxon>Chromadorea</taxon>
        <taxon>Rhabditida</taxon>
        <taxon>Rhabditina</taxon>
        <taxon>Rhabditomorpha</taxon>
        <taxon>Strongyloidea</taxon>
        <taxon>Heterorhabditidae</taxon>
        <taxon>Heterorhabditis</taxon>
    </lineage>
</organism>
<keyword evidence="1" id="KW-0812">Transmembrane</keyword>
<evidence type="ECO:0000313" key="3">
    <source>
        <dbReference type="WBParaSite" id="Hba_10187"/>
    </source>
</evidence>
<protein>
    <submittedName>
        <fullName evidence="3">Transcriptional regulator</fullName>
    </submittedName>
</protein>
<reference evidence="3" key="1">
    <citation type="submission" date="2016-11" db="UniProtKB">
        <authorList>
            <consortium name="WormBaseParasite"/>
        </authorList>
    </citation>
    <scope>IDENTIFICATION</scope>
</reference>
<dbReference type="AlphaFoldDB" id="A0A1I7WY66"/>
<sequence>MTEVEKDNIYIYIFTVNGYDVVNIFIGYLLN</sequence>
<feature type="transmembrane region" description="Helical" evidence="1">
    <location>
        <begin position="9"/>
        <end position="30"/>
    </location>
</feature>
<accession>A0A1I7WY66</accession>
<proteinExistence type="predicted"/>
<evidence type="ECO:0000256" key="1">
    <source>
        <dbReference type="SAM" id="Phobius"/>
    </source>
</evidence>
<dbReference type="WBParaSite" id="Hba_10187">
    <property type="protein sequence ID" value="Hba_10187"/>
    <property type="gene ID" value="Hba_10187"/>
</dbReference>